<keyword evidence="5 9" id="KW-0812">Transmembrane</keyword>
<dbReference type="InterPro" id="IPR007272">
    <property type="entry name" value="Sulf_transp_TsuA/YedE"/>
</dbReference>
<evidence type="ECO:0000256" key="2">
    <source>
        <dbReference type="ARBA" id="ARBA00022448"/>
    </source>
</evidence>
<keyword evidence="4" id="KW-0997">Cell inner membrane</keyword>
<keyword evidence="11" id="KW-1185">Reference proteome</keyword>
<feature type="transmembrane region" description="Helical" evidence="9">
    <location>
        <begin position="123"/>
        <end position="148"/>
    </location>
</feature>
<evidence type="ECO:0000256" key="8">
    <source>
        <dbReference type="ARBA" id="ARBA00035655"/>
    </source>
</evidence>
<evidence type="ECO:0000256" key="7">
    <source>
        <dbReference type="ARBA" id="ARBA00023136"/>
    </source>
</evidence>
<name>A3VJR6_9RHOB</name>
<evidence type="ECO:0000256" key="4">
    <source>
        <dbReference type="ARBA" id="ARBA00022519"/>
    </source>
</evidence>
<feature type="transmembrane region" description="Helical" evidence="9">
    <location>
        <begin position="297"/>
        <end position="317"/>
    </location>
</feature>
<organism evidence="10 11">
    <name type="scientific">Maritimibacter alkaliphilus HTCC2654</name>
    <dbReference type="NCBI Taxonomy" id="314271"/>
    <lineage>
        <taxon>Bacteria</taxon>
        <taxon>Pseudomonadati</taxon>
        <taxon>Pseudomonadota</taxon>
        <taxon>Alphaproteobacteria</taxon>
        <taxon>Rhodobacterales</taxon>
        <taxon>Roseobacteraceae</taxon>
        <taxon>Maritimibacter</taxon>
    </lineage>
</organism>
<feature type="transmembrane region" description="Helical" evidence="9">
    <location>
        <begin position="84"/>
        <end position="111"/>
    </location>
</feature>
<evidence type="ECO:0000256" key="1">
    <source>
        <dbReference type="ARBA" id="ARBA00004429"/>
    </source>
</evidence>
<keyword evidence="3" id="KW-1003">Cell membrane</keyword>
<dbReference type="PANTHER" id="PTHR30574:SF1">
    <property type="entry name" value="SULPHUR TRANSPORT DOMAIN-CONTAINING PROTEIN"/>
    <property type="match status" value="1"/>
</dbReference>
<gene>
    <name evidence="10" type="ORF">RB2654_01635</name>
</gene>
<dbReference type="STRING" id="314271.RB2654_01635"/>
<comment type="similarity">
    <text evidence="8">Belongs to the TsuA/YedE (TC 9.B.102) family.</text>
</comment>
<dbReference type="RefSeq" id="WP_008328071.1">
    <property type="nucleotide sequence ID" value="NZ_CH902578.1"/>
</dbReference>
<keyword evidence="7 9" id="KW-0472">Membrane</keyword>
<evidence type="ECO:0000313" key="10">
    <source>
        <dbReference type="EMBL" id="EAQ11422.1"/>
    </source>
</evidence>
<dbReference type="AlphaFoldDB" id="A3VJR6"/>
<keyword evidence="2" id="KW-0813">Transport</keyword>
<feature type="transmembrane region" description="Helical" evidence="9">
    <location>
        <begin position="202"/>
        <end position="223"/>
    </location>
</feature>
<evidence type="ECO:0000256" key="3">
    <source>
        <dbReference type="ARBA" id="ARBA00022475"/>
    </source>
</evidence>
<evidence type="ECO:0000313" key="11">
    <source>
        <dbReference type="Proteomes" id="UP000002931"/>
    </source>
</evidence>
<accession>A3VJR6</accession>
<reference evidence="10 11" key="1">
    <citation type="journal article" date="2010" name="J. Bacteriol.">
        <title>Genome sequences of Pelagibaca bermudensis HTCC2601T and Maritimibacter alkaliphilus HTCC2654T, the type strains of two marine Roseobacter genera.</title>
        <authorList>
            <person name="Thrash J.C."/>
            <person name="Cho J.C."/>
            <person name="Ferriera S."/>
            <person name="Johnson J."/>
            <person name="Vergin K.L."/>
            <person name="Giovannoni S.J."/>
        </authorList>
    </citation>
    <scope>NUCLEOTIDE SEQUENCE [LARGE SCALE GENOMIC DNA]</scope>
    <source>
        <strain evidence="10 11">HTCC2654</strain>
    </source>
</reference>
<keyword evidence="6 9" id="KW-1133">Transmembrane helix</keyword>
<dbReference type="eggNOG" id="COG2391">
    <property type="taxonomic scope" value="Bacteria"/>
</dbReference>
<evidence type="ECO:0000256" key="6">
    <source>
        <dbReference type="ARBA" id="ARBA00022989"/>
    </source>
</evidence>
<dbReference type="OrthoDB" id="7984363at2"/>
<dbReference type="HOGENOM" id="CLU_050656_2_0_5"/>
<dbReference type="PANTHER" id="PTHR30574">
    <property type="entry name" value="INNER MEMBRANE PROTEIN YEDE"/>
    <property type="match status" value="1"/>
</dbReference>
<sequence length="353" mass="36266">MLELLGESNVAALVGLVGGIMLGLAARLGRFCTLGAIEDILYAGSTVRMRMWGIAIGTAIAGSFALMQMGLLDARAASYLQFGWVPWASVVGGLVFGYGMALAGNCGFGALARLGGGDLRSFVIVLVMGLAAYVAISGPLANLRVLAFPVRPLDPGETVPGIAHYIEHLTGLSAPTFGIALGLIVIAAMFTSPEMRKARMKAVWSVVAGLAVVVGWGGTQWIANTGFAAIPVESHTYSAPLGDTILYLMTASGTSLNFGVGSVAGVLAGAFIGSALKGHFRWEACEDPRELKRQIGGAVLMGFGAVIAFGCSIGQGLSGFSVLYVGAPVTFLAIMAGAAFGLRQLISGFQPAE</sequence>
<evidence type="ECO:0000256" key="9">
    <source>
        <dbReference type="SAM" id="Phobius"/>
    </source>
</evidence>
<feature type="transmembrane region" description="Helical" evidence="9">
    <location>
        <begin position="256"/>
        <end position="276"/>
    </location>
</feature>
<protein>
    <submittedName>
        <fullName evidence="10">YeeE/YedE family protein</fullName>
    </submittedName>
</protein>
<dbReference type="GO" id="GO:0005886">
    <property type="term" value="C:plasma membrane"/>
    <property type="evidence" value="ECO:0007669"/>
    <property type="project" value="UniProtKB-SubCell"/>
</dbReference>
<comment type="subcellular location">
    <subcellularLocation>
        <location evidence="1">Cell inner membrane</location>
        <topology evidence="1">Multi-pass membrane protein</topology>
    </subcellularLocation>
</comment>
<feature type="transmembrane region" description="Helical" evidence="9">
    <location>
        <begin position="51"/>
        <end position="72"/>
    </location>
</feature>
<feature type="transmembrane region" description="Helical" evidence="9">
    <location>
        <begin position="12"/>
        <end position="30"/>
    </location>
</feature>
<feature type="transmembrane region" description="Helical" evidence="9">
    <location>
        <begin position="168"/>
        <end position="190"/>
    </location>
</feature>
<feature type="transmembrane region" description="Helical" evidence="9">
    <location>
        <begin position="323"/>
        <end position="342"/>
    </location>
</feature>
<dbReference type="Pfam" id="PF04143">
    <property type="entry name" value="Sulf_transp"/>
    <property type="match status" value="1"/>
</dbReference>
<evidence type="ECO:0000256" key="5">
    <source>
        <dbReference type="ARBA" id="ARBA00022692"/>
    </source>
</evidence>
<dbReference type="EMBL" id="AAMT01000015">
    <property type="protein sequence ID" value="EAQ11422.1"/>
    <property type="molecule type" value="Genomic_DNA"/>
</dbReference>
<comment type="caution">
    <text evidence="10">The sequence shown here is derived from an EMBL/GenBank/DDBJ whole genome shotgun (WGS) entry which is preliminary data.</text>
</comment>
<proteinExistence type="inferred from homology"/>
<dbReference type="Proteomes" id="UP000002931">
    <property type="component" value="Unassembled WGS sequence"/>
</dbReference>